<reference evidence="3" key="1">
    <citation type="submission" date="2011-10" db="EMBL/GenBank/DDBJ databases">
        <title>The Genome Sequence of Fusarium oxysporum HDV247.</title>
        <authorList>
            <consortium name="The Broad Institute Genome Sequencing Platform"/>
            <person name="Ma L.-J."/>
            <person name="Gale L.R."/>
            <person name="Schwartz D.C."/>
            <person name="Zhou S."/>
            <person name="Corby-Kistler H."/>
            <person name="Young S.K."/>
            <person name="Zeng Q."/>
            <person name="Gargeya S."/>
            <person name="Fitzgerald M."/>
            <person name="Haas B."/>
            <person name="Abouelleil A."/>
            <person name="Alvarado L."/>
            <person name="Arachchi H.M."/>
            <person name="Berlin A."/>
            <person name="Brown A."/>
            <person name="Chapman S.B."/>
            <person name="Chen Z."/>
            <person name="Dunbar C."/>
            <person name="Freedman E."/>
            <person name="Gearin G."/>
            <person name="Goldberg J."/>
            <person name="Griggs A."/>
            <person name="Gujja S."/>
            <person name="Heiman D."/>
            <person name="Howarth C."/>
            <person name="Larson L."/>
            <person name="Lui A."/>
            <person name="MacDonald P.J.P."/>
            <person name="Montmayeur A."/>
            <person name="Murphy C."/>
            <person name="Neiman D."/>
            <person name="Pearson M."/>
            <person name="Priest M."/>
            <person name="Roberts A."/>
            <person name="Saif S."/>
            <person name="Shea T."/>
            <person name="Shenoy N."/>
            <person name="Sisk P."/>
            <person name="Stolte C."/>
            <person name="Sykes S."/>
            <person name="Wortman J."/>
            <person name="Nusbaum C."/>
            <person name="Birren B."/>
        </authorList>
    </citation>
    <scope>NUCLEOTIDE SEQUENCE [LARGE SCALE GENOMIC DNA]</scope>
    <source>
        <strain evidence="3">HDV247</strain>
    </source>
</reference>
<name>W9NAX6_FUSOX</name>
<dbReference type="InterPro" id="IPR036691">
    <property type="entry name" value="Endo/exonu/phosph_ase_sf"/>
</dbReference>
<dbReference type="PANTHER" id="PTHR23022:SF119">
    <property type="entry name" value="TC1-LIKE TRANSPOSASE DDE DOMAIN-CONTAINING PROTEIN"/>
    <property type="match status" value="1"/>
</dbReference>
<dbReference type="Pfam" id="PF13358">
    <property type="entry name" value="DDE_3"/>
    <property type="match status" value="1"/>
</dbReference>
<dbReference type="HOGENOM" id="CLU_552114_0_0_1"/>
<evidence type="ECO:0000256" key="1">
    <source>
        <dbReference type="SAM" id="MobiDB-lite"/>
    </source>
</evidence>
<evidence type="ECO:0000313" key="3">
    <source>
        <dbReference type="EMBL" id="EXA29913.1"/>
    </source>
</evidence>
<proteinExistence type="predicted"/>
<accession>W9NAX6</accession>
<dbReference type="AlphaFoldDB" id="W9NAX6"/>
<dbReference type="InterPro" id="IPR052338">
    <property type="entry name" value="Transposase_5"/>
</dbReference>
<dbReference type="OrthoDB" id="5150811at2759"/>
<dbReference type="EMBL" id="JH651079">
    <property type="protein sequence ID" value="EXA29913.1"/>
    <property type="molecule type" value="Genomic_DNA"/>
</dbReference>
<dbReference type="InterPro" id="IPR036397">
    <property type="entry name" value="RNaseH_sf"/>
</dbReference>
<dbReference type="Gene3D" id="3.30.420.10">
    <property type="entry name" value="Ribonuclease H-like superfamily/Ribonuclease H"/>
    <property type="match status" value="1"/>
</dbReference>
<feature type="region of interest" description="Disordered" evidence="1">
    <location>
        <begin position="475"/>
        <end position="494"/>
    </location>
</feature>
<reference evidence="3" key="2">
    <citation type="submission" date="2012-05" db="EMBL/GenBank/DDBJ databases">
        <title>Annotation of the Genome Sequence of Fusarium oxysporum HDV247.</title>
        <authorList>
            <consortium name="The Broad Institute Genomics Platform"/>
            <person name="Ma L.-J."/>
            <person name="Corby-Kistler H."/>
            <person name="Broz K."/>
            <person name="Gale L.R."/>
            <person name="Jonkers W."/>
            <person name="O'Donnell K."/>
            <person name="Ploetz R."/>
            <person name="Steinberg C."/>
            <person name="Schwartz D.C."/>
            <person name="VanEtten H."/>
            <person name="Zhou S."/>
            <person name="Young S.K."/>
            <person name="Zeng Q."/>
            <person name="Gargeya S."/>
            <person name="Fitzgerald M."/>
            <person name="Abouelleil A."/>
            <person name="Alvarado L."/>
            <person name="Chapman S.B."/>
            <person name="Gainer-Dewar J."/>
            <person name="Goldberg J."/>
            <person name="Griggs A."/>
            <person name="Gujja S."/>
            <person name="Hansen M."/>
            <person name="Howarth C."/>
            <person name="Imamovic A."/>
            <person name="Ireland A."/>
            <person name="Larimer J."/>
            <person name="McCowan C."/>
            <person name="Murphy C."/>
            <person name="Pearson M."/>
            <person name="Poon T.W."/>
            <person name="Priest M."/>
            <person name="Roberts A."/>
            <person name="Saif S."/>
            <person name="Shea T."/>
            <person name="Sykes S."/>
            <person name="Wortman J."/>
            <person name="Nusbaum C."/>
            <person name="Birren B."/>
        </authorList>
    </citation>
    <scope>NUCLEOTIDE SEQUENCE</scope>
    <source>
        <strain evidence="3">HDV247</strain>
    </source>
</reference>
<evidence type="ECO:0000259" key="2">
    <source>
        <dbReference type="Pfam" id="PF13358"/>
    </source>
</evidence>
<protein>
    <recommendedName>
        <fullName evidence="2">Tc1-like transposase DDE domain-containing protein</fullName>
    </recommendedName>
</protein>
<dbReference type="SUPFAM" id="SSF56219">
    <property type="entry name" value="DNase I-like"/>
    <property type="match status" value="1"/>
</dbReference>
<dbReference type="PANTHER" id="PTHR23022">
    <property type="entry name" value="TRANSPOSABLE ELEMENT-RELATED"/>
    <property type="match status" value="1"/>
</dbReference>
<organism evidence="3">
    <name type="scientific">Fusarium oxysporum f. sp. pisi HDV247</name>
    <dbReference type="NCBI Taxonomy" id="1080344"/>
    <lineage>
        <taxon>Eukaryota</taxon>
        <taxon>Fungi</taxon>
        <taxon>Dikarya</taxon>
        <taxon>Ascomycota</taxon>
        <taxon>Pezizomycotina</taxon>
        <taxon>Sordariomycetes</taxon>
        <taxon>Hypocreomycetidae</taxon>
        <taxon>Hypocreales</taxon>
        <taxon>Nectriaceae</taxon>
        <taxon>Fusarium</taxon>
        <taxon>Fusarium oxysporum species complex</taxon>
    </lineage>
</organism>
<gene>
    <name evidence="3" type="ORF">FOVG_18665</name>
</gene>
<dbReference type="GO" id="GO:0003676">
    <property type="term" value="F:nucleic acid binding"/>
    <property type="evidence" value="ECO:0007669"/>
    <property type="project" value="InterPro"/>
</dbReference>
<dbReference type="Proteomes" id="UP000030751">
    <property type="component" value="Unassembled WGS sequence"/>
</dbReference>
<sequence length="494" mass="56707">MQRIPLSKETARQRFLWCQAWREDIDELLETIFSDESSVQSQPNYKRGWVFRKPHEKFMKELVNVTVHGKSRLSIMVWGAIWRGGKSDIVIMIRDQTARRRGYTSLSYQQALEEGLLPIWTGFRHFQQDNARIHTSESTTNWLLEHGISWIDWPAHSPDLNPIEHIWKQLKLNIRKMFPHLDLLKNNEVDRAKLMKYIKLALEEDEARLSAGTIRATVENEVRSELDNPTWRCRAVTKDPKNPHRVRITCRDESEHEIVKRVAETKLAPGARILRDDLYPIRVDNVSRIAVLDEKNEVRVEITETLGRENDTEVAKVAWLSKRDIPKAYGSMVKLGGSSMKDSLWLEENPVLQRRLNVVSAPSNVTTAKRSRAIRPTNATDHKSVADAGKKAITTVHAQERFRNVSHAAAPMSHTAETVGSSIHHNMNSIFRLFQLNVRKQGPVHDSLMNDKDIQDATVLAIQEPQARRIQGRLLTTDGAPQMGQDGTYDREGR</sequence>
<dbReference type="InterPro" id="IPR038717">
    <property type="entry name" value="Tc1-like_DDE_dom"/>
</dbReference>
<feature type="domain" description="Tc1-like transposase DDE" evidence="2">
    <location>
        <begin position="31"/>
        <end position="181"/>
    </location>
</feature>